<name>A0ABV7KBR9_9HYPH</name>
<evidence type="ECO:0000313" key="3">
    <source>
        <dbReference type="EMBL" id="MFC3207738.1"/>
    </source>
</evidence>
<gene>
    <name evidence="3" type="ORF">ACFOHJ_16050</name>
</gene>
<dbReference type="Proteomes" id="UP001595583">
    <property type="component" value="Unassembled WGS sequence"/>
</dbReference>
<protein>
    <submittedName>
        <fullName evidence="3">Universal stress protein</fullName>
    </submittedName>
</protein>
<dbReference type="Pfam" id="PF00582">
    <property type="entry name" value="Usp"/>
    <property type="match status" value="1"/>
</dbReference>
<evidence type="ECO:0000259" key="2">
    <source>
        <dbReference type="Pfam" id="PF00582"/>
    </source>
</evidence>
<accession>A0ABV7KBR9</accession>
<comment type="similarity">
    <text evidence="1">Belongs to the universal stress protein A family.</text>
</comment>
<dbReference type="PANTHER" id="PTHR46268">
    <property type="entry name" value="STRESS RESPONSE PROTEIN NHAX"/>
    <property type="match status" value="1"/>
</dbReference>
<dbReference type="EMBL" id="JBHRTK010000015">
    <property type="protein sequence ID" value="MFC3207738.1"/>
    <property type="molecule type" value="Genomic_DNA"/>
</dbReference>
<evidence type="ECO:0000256" key="1">
    <source>
        <dbReference type="ARBA" id="ARBA00008791"/>
    </source>
</evidence>
<reference evidence="4" key="1">
    <citation type="journal article" date="2019" name="Int. J. Syst. Evol. Microbiol.">
        <title>The Global Catalogue of Microorganisms (GCM) 10K type strain sequencing project: providing services to taxonomists for standard genome sequencing and annotation.</title>
        <authorList>
            <consortium name="The Broad Institute Genomics Platform"/>
            <consortium name="The Broad Institute Genome Sequencing Center for Infectious Disease"/>
            <person name="Wu L."/>
            <person name="Ma J."/>
        </authorList>
    </citation>
    <scope>NUCLEOTIDE SEQUENCE [LARGE SCALE GENOMIC DNA]</scope>
    <source>
        <strain evidence="4">KCTC 52165</strain>
    </source>
</reference>
<comment type="caution">
    <text evidence="3">The sequence shown here is derived from an EMBL/GenBank/DDBJ whole genome shotgun (WGS) entry which is preliminary data.</text>
</comment>
<dbReference type="InterPro" id="IPR006016">
    <property type="entry name" value="UspA"/>
</dbReference>
<dbReference type="RefSeq" id="WP_378222155.1">
    <property type="nucleotide sequence ID" value="NZ_JBHRTK010000015.1"/>
</dbReference>
<feature type="domain" description="UspA" evidence="2">
    <location>
        <begin position="152"/>
        <end position="269"/>
    </location>
</feature>
<dbReference type="CDD" id="cd00293">
    <property type="entry name" value="USP-like"/>
    <property type="match status" value="1"/>
</dbReference>
<sequence length="278" mass="29958">MRFKTIVTILQSEQDIERALACATELAKRHESHLVGVHAEALPIPYTSATGFPDTEFLQVSATMNKERSDRLHAAFLKALENSGLSTDWRSLESLSGDSALTGIATARAADLIVAAHHETDGDGKADIGSLVYDSGRPVLVVPHSGPIISHFRNIVLAWNGTREAARAAFDALPFMAEAEKTEILVIDPPDMLEEETTDTTSIEIAAALARHGINVSVSNQKSQGKAIEDVIQGRLAETGADLLVLGAYSHSWLRRLFFGGVTNSMLRSGQVAAFLSR</sequence>
<evidence type="ECO:0000313" key="4">
    <source>
        <dbReference type="Proteomes" id="UP001595583"/>
    </source>
</evidence>
<keyword evidence="4" id="KW-1185">Reference proteome</keyword>
<dbReference type="PANTHER" id="PTHR46268:SF15">
    <property type="entry name" value="UNIVERSAL STRESS PROTEIN HP_0031"/>
    <property type="match status" value="1"/>
</dbReference>
<dbReference type="SUPFAM" id="SSF52402">
    <property type="entry name" value="Adenine nucleotide alpha hydrolases-like"/>
    <property type="match status" value="2"/>
</dbReference>
<proteinExistence type="inferred from homology"/>
<organism evidence="3 4">
    <name type="scientific">Aquamicrobium soli</name>
    <dbReference type="NCBI Taxonomy" id="1811518"/>
    <lineage>
        <taxon>Bacteria</taxon>
        <taxon>Pseudomonadati</taxon>
        <taxon>Pseudomonadota</taxon>
        <taxon>Alphaproteobacteria</taxon>
        <taxon>Hyphomicrobiales</taxon>
        <taxon>Phyllobacteriaceae</taxon>
        <taxon>Aquamicrobium</taxon>
    </lineage>
</organism>
<dbReference type="Gene3D" id="3.40.50.12370">
    <property type="match status" value="1"/>
</dbReference>